<dbReference type="Pfam" id="PF00691">
    <property type="entry name" value="OmpA"/>
    <property type="match status" value="1"/>
</dbReference>
<dbReference type="Pfam" id="PF13505">
    <property type="entry name" value="OMP_b-brl"/>
    <property type="match status" value="1"/>
</dbReference>
<dbReference type="AlphaFoldDB" id="A0A8J6NQC4"/>
<keyword evidence="9" id="KW-0998">Cell outer membrane</keyword>
<dbReference type="InterPro" id="IPR050330">
    <property type="entry name" value="Bact_OuterMem_StrucFunc"/>
</dbReference>
<dbReference type="InterPro" id="IPR030820">
    <property type="entry name" value="OMP_myx_plus_Proteobacteria"/>
</dbReference>
<dbReference type="PRINTS" id="PR01021">
    <property type="entry name" value="OMPADOMAIN"/>
</dbReference>
<keyword evidence="4" id="KW-0812">Transmembrane</keyword>
<proteinExistence type="predicted"/>
<accession>A0A8J6NQC4</accession>
<dbReference type="EMBL" id="JACNJH010000233">
    <property type="protein sequence ID" value="MBC8362924.1"/>
    <property type="molecule type" value="Genomic_DNA"/>
</dbReference>
<gene>
    <name evidence="13" type="ORF">H8E23_16185</name>
</gene>
<dbReference type="GO" id="GO:0009279">
    <property type="term" value="C:cell outer membrane"/>
    <property type="evidence" value="ECO:0007669"/>
    <property type="project" value="UniProtKB-SubCell"/>
</dbReference>
<evidence type="ECO:0000256" key="6">
    <source>
        <dbReference type="ARBA" id="ARBA00023065"/>
    </source>
</evidence>
<dbReference type="InterPro" id="IPR006665">
    <property type="entry name" value="OmpA-like"/>
</dbReference>
<evidence type="ECO:0000259" key="12">
    <source>
        <dbReference type="PROSITE" id="PS51123"/>
    </source>
</evidence>
<dbReference type="InterPro" id="IPR036737">
    <property type="entry name" value="OmpA-like_sf"/>
</dbReference>
<dbReference type="SUPFAM" id="SSF103088">
    <property type="entry name" value="OmpA-like"/>
    <property type="match status" value="1"/>
</dbReference>
<feature type="chain" id="PRO_5035297631" evidence="11">
    <location>
        <begin position="22"/>
        <end position="367"/>
    </location>
</feature>
<reference evidence="13 14" key="1">
    <citation type="submission" date="2020-08" db="EMBL/GenBank/DDBJ databases">
        <title>Bridging the membrane lipid divide: bacteria of the FCB group superphylum have the potential to synthesize archaeal ether lipids.</title>
        <authorList>
            <person name="Villanueva L."/>
            <person name="Von Meijenfeldt F.A.B."/>
            <person name="Westbye A.B."/>
            <person name="Yadav S."/>
            <person name="Hopmans E.C."/>
            <person name="Dutilh B.E."/>
            <person name="Sinninghe Damste J.S."/>
        </authorList>
    </citation>
    <scope>NUCLEOTIDE SEQUENCE [LARGE SCALE GENOMIC DNA]</scope>
    <source>
        <strain evidence="13">NIOZ-UU30</strain>
    </source>
</reference>
<evidence type="ECO:0000256" key="7">
    <source>
        <dbReference type="ARBA" id="ARBA00023114"/>
    </source>
</evidence>
<dbReference type="Gene3D" id="2.40.160.20">
    <property type="match status" value="1"/>
</dbReference>
<evidence type="ECO:0000313" key="13">
    <source>
        <dbReference type="EMBL" id="MBC8362924.1"/>
    </source>
</evidence>
<dbReference type="Gene3D" id="3.30.1330.60">
    <property type="entry name" value="OmpA-like domain"/>
    <property type="match status" value="1"/>
</dbReference>
<evidence type="ECO:0000256" key="2">
    <source>
        <dbReference type="ARBA" id="ARBA00022448"/>
    </source>
</evidence>
<dbReference type="SUPFAM" id="SSF103647">
    <property type="entry name" value="TSP type-3 repeat"/>
    <property type="match status" value="1"/>
</dbReference>
<feature type="domain" description="OmpA-like" evidence="12">
    <location>
        <begin position="247"/>
        <end position="365"/>
    </location>
</feature>
<dbReference type="InterPro" id="IPR006664">
    <property type="entry name" value="OMP_bac"/>
</dbReference>
<sequence length="367" mass="41010">MKRCLFTILILALGITAPSFAQNKPESFSVSPFIGGYVFEGDQDLDNKPVYGLRVGYDFTKNWGAELVFDYISTKYTGAGTSESTNVFNYRLEGLYHFFPDTRIVPFLAIGAGGQSIDYNSRNDSKTMAALDYGAGVKLYLTEWLALRFDARHVLAFGSIEHNFEYTAGLSFFFGSPKKVEEPMAEQRKEETAAAPKIVVDSDKDGVPDDLDKCPDTPEGTKVDKDGCPEIKEIKAAPKAEIEVERQLFEKKRVTLLVQFDFDKAIVKPEYCDDIKKIADVMKKHPNLNILIEGHTCNIGGKEYNLNLSQRRAEAVKALLVNKLGIDSGRIATKGFGFSHPIADNKTKEGRIKNRRIEASIDYEVKK</sequence>
<dbReference type="InterPro" id="IPR027385">
    <property type="entry name" value="Beta-barrel_OMP"/>
</dbReference>
<keyword evidence="3" id="KW-1134">Transmembrane beta strand</keyword>
<dbReference type="GO" id="GO:0015288">
    <property type="term" value="F:porin activity"/>
    <property type="evidence" value="ECO:0007669"/>
    <property type="project" value="UniProtKB-KW"/>
</dbReference>
<evidence type="ECO:0000256" key="9">
    <source>
        <dbReference type="ARBA" id="ARBA00023237"/>
    </source>
</evidence>
<feature type="signal peptide" evidence="11">
    <location>
        <begin position="1"/>
        <end position="21"/>
    </location>
</feature>
<evidence type="ECO:0000256" key="3">
    <source>
        <dbReference type="ARBA" id="ARBA00022452"/>
    </source>
</evidence>
<comment type="subcellular location">
    <subcellularLocation>
        <location evidence="1">Cell outer membrane</location>
        <topology evidence="1">Multi-pass membrane protein</topology>
    </subcellularLocation>
</comment>
<dbReference type="PROSITE" id="PS51123">
    <property type="entry name" value="OMPA_2"/>
    <property type="match status" value="1"/>
</dbReference>
<keyword evidence="8 10" id="KW-0472">Membrane</keyword>
<dbReference type="PANTHER" id="PTHR30329:SF21">
    <property type="entry name" value="LIPOPROTEIN YIAD-RELATED"/>
    <property type="match status" value="1"/>
</dbReference>
<evidence type="ECO:0000256" key="10">
    <source>
        <dbReference type="PROSITE-ProRule" id="PRU00473"/>
    </source>
</evidence>
<evidence type="ECO:0000256" key="1">
    <source>
        <dbReference type="ARBA" id="ARBA00004571"/>
    </source>
</evidence>
<dbReference type="Proteomes" id="UP000603434">
    <property type="component" value="Unassembled WGS sequence"/>
</dbReference>
<evidence type="ECO:0000256" key="11">
    <source>
        <dbReference type="SAM" id="SignalP"/>
    </source>
</evidence>
<evidence type="ECO:0000256" key="5">
    <source>
        <dbReference type="ARBA" id="ARBA00022729"/>
    </source>
</evidence>
<dbReference type="Gene3D" id="4.10.1080.10">
    <property type="entry name" value="TSP type-3 repeat"/>
    <property type="match status" value="1"/>
</dbReference>
<comment type="caution">
    <text evidence="13">The sequence shown here is derived from an EMBL/GenBank/DDBJ whole genome shotgun (WGS) entry which is preliminary data.</text>
</comment>
<organism evidence="13 14">
    <name type="scientific">Candidatus Desulfatibia profunda</name>
    <dbReference type="NCBI Taxonomy" id="2841695"/>
    <lineage>
        <taxon>Bacteria</taxon>
        <taxon>Pseudomonadati</taxon>
        <taxon>Thermodesulfobacteriota</taxon>
        <taxon>Desulfobacteria</taxon>
        <taxon>Desulfobacterales</taxon>
        <taxon>Desulfobacterales incertae sedis</taxon>
        <taxon>Candidatus Desulfatibia</taxon>
    </lineage>
</organism>
<keyword evidence="2" id="KW-0813">Transport</keyword>
<protein>
    <submittedName>
        <fullName evidence="13">Outer membrane beta-barrel domain-containing protein</fullName>
    </submittedName>
</protein>
<dbReference type="CDD" id="cd07185">
    <property type="entry name" value="OmpA_C-like"/>
    <property type="match status" value="1"/>
</dbReference>
<evidence type="ECO:0000313" key="14">
    <source>
        <dbReference type="Proteomes" id="UP000603434"/>
    </source>
</evidence>
<dbReference type="SUPFAM" id="SSF56925">
    <property type="entry name" value="OMPA-like"/>
    <property type="match status" value="1"/>
</dbReference>
<name>A0A8J6NQC4_9BACT</name>
<keyword evidence="7" id="KW-0626">Porin</keyword>
<dbReference type="PANTHER" id="PTHR30329">
    <property type="entry name" value="STATOR ELEMENT OF FLAGELLAR MOTOR COMPLEX"/>
    <property type="match status" value="1"/>
</dbReference>
<dbReference type="GO" id="GO:0006811">
    <property type="term" value="P:monoatomic ion transport"/>
    <property type="evidence" value="ECO:0007669"/>
    <property type="project" value="UniProtKB-KW"/>
</dbReference>
<dbReference type="InterPro" id="IPR028974">
    <property type="entry name" value="TSP_type-3_rpt"/>
</dbReference>
<keyword evidence="5 11" id="KW-0732">Signal</keyword>
<dbReference type="GO" id="GO:0005509">
    <property type="term" value="F:calcium ion binding"/>
    <property type="evidence" value="ECO:0007669"/>
    <property type="project" value="InterPro"/>
</dbReference>
<dbReference type="InterPro" id="IPR011250">
    <property type="entry name" value="OMP/PagP_B-barrel"/>
</dbReference>
<keyword evidence="6" id="KW-0406">Ion transport</keyword>
<dbReference type="GO" id="GO:0046930">
    <property type="term" value="C:pore complex"/>
    <property type="evidence" value="ECO:0007669"/>
    <property type="project" value="UniProtKB-KW"/>
</dbReference>
<evidence type="ECO:0000256" key="4">
    <source>
        <dbReference type="ARBA" id="ARBA00022692"/>
    </source>
</evidence>
<dbReference type="NCBIfam" id="TIGR04565">
    <property type="entry name" value="OMP_myx_plus"/>
    <property type="match status" value="1"/>
</dbReference>
<evidence type="ECO:0000256" key="8">
    <source>
        <dbReference type="ARBA" id="ARBA00023136"/>
    </source>
</evidence>